<dbReference type="Gene3D" id="3.40.50.2300">
    <property type="match status" value="1"/>
</dbReference>
<dbReference type="PRINTS" id="PR00719">
    <property type="entry name" value="LMWPTPASE"/>
</dbReference>
<comment type="caution">
    <text evidence="7">The sequence shown here is derived from an EMBL/GenBank/DDBJ whole genome shotgun (WGS) entry which is preliminary data.</text>
</comment>
<dbReference type="InterPro" id="IPR050438">
    <property type="entry name" value="LMW_PTPase"/>
</dbReference>
<dbReference type="InterPro" id="IPR017867">
    <property type="entry name" value="Tyr_phospatase_low_mol_wt"/>
</dbReference>
<evidence type="ECO:0000256" key="4">
    <source>
        <dbReference type="ARBA" id="ARBA00022912"/>
    </source>
</evidence>
<evidence type="ECO:0000313" key="7">
    <source>
        <dbReference type="EMBL" id="MEQ2508577.1"/>
    </source>
</evidence>
<dbReference type="InterPro" id="IPR023485">
    <property type="entry name" value="Ptyr_pPase"/>
</dbReference>
<organism evidence="7 8">
    <name type="scientific">Segatella sinensis</name>
    <dbReference type="NCBI Taxonomy" id="3085167"/>
    <lineage>
        <taxon>Bacteria</taxon>
        <taxon>Pseudomonadati</taxon>
        <taxon>Bacteroidota</taxon>
        <taxon>Bacteroidia</taxon>
        <taxon>Bacteroidales</taxon>
        <taxon>Prevotellaceae</taxon>
        <taxon>Segatella</taxon>
    </lineage>
</organism>
<dbReference type="RefSeq" id="WP_349226306.1">
    <property type="nucleotide sequence ID" value="NZ_JBBNFG020000004.1"/>
</dbReference>
<protein>
    <recommendedName>
        <fullName evidence="2">protein-tyrosine-phosphatase</fullName>
        <ecNumber evidence="2">3.1.3.48</ecNumber>
    </recommendedName>
</protein>
<proteinExistence type="inferred from homology"/>
<keyword evidence="8" id="KW-1185">Reference proteome</keyword>
<dbReference type="SUPFAM" id="SSF52788">
    <property type="entry name" value="Phosphotyrosine protein phosphatases I"/>
    <property type="match status" value="1"/>
</dbReference>
<reference evidence="7 8" key="1">
    <citation type="submission" date="2024-04" db="EMBL/GenBank/DDBJ databases">
        <title>Human intestinal bacterial collection.</title>
        <authorList>
            <person name="Pauvert C."/>
            <person name="Hitch T.C.A."/>
            <person name="Clavel T."/>
        </authorList>
    </citation>
    <scope>NUCLEOTIDE SEQUENCE [LARGE SCALE GENOMIC DNA]</scope>
    <source>
        <strain evidence="7 8">CLA-AA-H174</strain>
    </source>
</reference>
<dbReference type="PANTHER" id="PTHR11717:SF31">
    <property type="entry name" value="LOW MOLECULAR WEIGHT PROTEIN-TYROSINE-PHOSPHATASE ETP-RELATED"/>
    <property type="match status" value="1"/>
</dbReference>
<gene>
    <name evidence="7" type="ORF">AAAT87_09850</name>
</gene>
<name>A0ABV1FZS7_9BACT</name>
<dbReference type="SMART" id="SM00226">
    <property type="entry name" value="LMWPc"/>
    <property type="match status" value="1"/>
</dbReference>
<feature type="domain" description="Phosphotyrosine protein phosphatase I" evidence="6">
    <location>
        <begin position="4"/>
        <end position="148"/>
    </location>
</feature>
<evidence type="ECO:0000313" key="8">
    <source>
        <dbReference type="Proteomes" id="UP001465717"/>
    </source>
</evidence>
<dbReference type="PANTHER" id="PTHR11717">
    <property type="entry name" value="LOW MOLECULAR WEIGHT PROTEIN TYROSINE PHOSPHATASE"/>
    <property type="match status" value="1"/>
</dbReference>
<sequence length="160" mass="18445">MKPYNIIFVCTGNACRSPFAETIMKKLLLKSNLQIQVCSAGTLDWGSNQRDKEMIEVAKEMGYTLSGVTQAISYDMLKQMNLIIVFESVQKDLVTKYVEYGHWDRIVLFNDIAFNKIENLQDPHFQSHDIYKKVAKTIEEGCKILIDKWKKNPPYTDADV</sequence>
<comment type="catalytic activity">
    <reaction evidence="5">
        <text>O-phospho-L-tyrosyl-[protein] + H2O = L-tyrosyl-[protein] + phosphate</text>
        <dbReference type="Rhea" id="RHEA:10684"/>
        <dbReference type="Rhea" id="RHEA-COMP:10136"/>
        <dbReference type="Rhea" id="RHEA-COMP:20101"/>
        <dbReference type="ChEBI" id="CHEBI:15377"/>
        <dbReference type="ChEBI" id="CHEBI:43474"/>
        <dbReference type="ChEBI" id="CHEBI:46858"/>
        <dbReference type="ChEBI" id="CHEBI:61978"/>
        <dbReference type="EC" id="3.1.3.48"/>
    </reaction>
</comment>
<keyword evidence="3" id="KW-0378">Hydrolase</keyword>
<dbReference type="Pfam" id="PF01451">
    <property type="entry name" value="LMWPc"/>
    <property type="match status" value="1"/>
</dbReference>
<evidence type="ECO:0000256" key="5">
    <source>
        <dbReference type="ARBA" id="ARBA00051722"/>
    </source>
</evidence>
<keyword evidence="4" id="KW-0904">Protein phosphatase</keyword>
<dbReference type="InterPro" id="IPR036196">
    <property type="entry name" value="Ptyr_pPase_sf"/>
</dbReference>
<accession>A0ABV1FZS7</accession>
<dbReference type="EMBL" id="JBBNGE010000032">
    <property type="protein sequence ID" value="MEQ2508577.1"/>
    <property type="molecule type" value="Genomic_DNA"/>
</dbReference>
<evidence type="ECO:0000256" key="2">
    <source>
        <dbReference type="ARBA" id="ARBA00013064"/>
    </source>
</evidence>
<evidence type="ECO:0000256" key="3">
    <source>
        <dbReference type="ARBA" id="ARBA00022801"/>
    </source>
</evidence>
<evidence type="ECO:0000259" key="6">
    <source>
        <dbReference type="SMART" id="SM00226"/>
    </source>
</evidence>
<dbReference type="EC" id="3.1.3.48" evidence="2"/>
<evidence type="ECO:0000256" key="1">
    <source>
        <dbReference type="ARBA" id="ARBA00011063"/>
    </source>
</evidence>
<dbReference type="Proteomes" id="UP001465717">
    <property type="component" value="Unassembled WGS sequence"/>
</dbReference>
<comment type="similarity">
    <text evidence="1">Belongs to the low molecular weight phosphotyrosine protein phosphatase family.</text>
</comment>